<dbReference type="Proteomes" id="UP000309997">
    <property type="component" value="Unassembled WGS sequence"/>
</dbReference>
<protein>
    <submittedName>
        <fullName evidence="1">Uncharacterized protein</fullName>
    </submittedName>
</protein>
<proteinExistence type="predicted"/>
<sequence>MGQIIAEIKADPWAIPFQQTKLGLRSLESNQSYIIINDYLCFSMKGGRSKSDTKSAKLSVNKKPTKGGAAAAKKSGKAAKDPNKPKRPASAFFVFMEEFREQYKKEHPKNKSVAAVGKAGGDKWKSLSAAEKAPYVAKADKRKVEYEKKMKAYNKEQAEGPKEEEESEKSVSEVNDEDEDDEEGSAEVRAGASTMNIRVWLVALLVLLLSNLEFILELVQEDDDDE</sequence>
<dbReference type="EMBL" id="RCHU02000002">
    <property type="protein sequence ID" value="KAL3603203.1"/>
    <property type="molecule type" value="Genomic_DNA"/>
</dbReference>
<evidence type="ECO:0000313" key="1">
    <source>
        <dbReference type="EMBL" id="KAL3603203.1"/>
    </source>
</evidence>
<name>A0ACC4CQS6_POPAL</name>
<keyword evidence="2" id="KW-1185">Reference proteome</keyword>
<comment type="caution">
    <text evidence="1">The sequence shown here is derived from an EMBL/GenBank/DDBJ whole genome shotgun (WGS) entry which is preliminary data.</text>
</comment>
<accession>A0ACC4CQS6</accession>
<gene>
    <name evidence="1" type="ORF">D5086_004062</name>
</gene>
<reference evidence="1 2" key="1">
    <citation type="journal article" date="2024" name="Plant Biotechnol. J.">
        <title>Genome and CRISPR/Cas9 system of a widespread forest tree (Populus alba) in the world.</title>
        <authorList>
            <person name="Liu Y.J."/>
            <person name="Jiang P.F."/>
            <person name="Han X.M."/>
            <person name="Li X.Y."/>
            <person name="Wang H.M."/>
            <person name="Wang Y.J."/>
            <person name="Wang X.X."/>
            <person name="Zeng Q.Y."/>
        </authorList>
    </citation>
    <scope>NUCLEOTIDE SEQUENCE [LARGE SCALE GENOMIC DNA]</scope>
    <source>
        <strain evidence="2">cv. PAL-ZL1</strain>
    </source>
</reference>
<organism evidence="1 2">
    <name type="scientific">Populus alba</name>
    <name type="common">White poplar</name>
    <dbReference type="NCBI Taxonomy" id="43335"/>
    <lineage>
        <taxon>Eukaryota</taxon>
        <taxon>Viridiplantae</taxon>
        <taxon>Streptophyta</taxon>
        <taxon>Embryophyta</taxon>
        <taxon>Tracheophyta</taxon>
        <taxon>Spermatophyta</taxon>
        <taxon>Magnoliopsida</taxon>
        <taxon>eudicotyledons</taxon>
        <taxon>Gunneridae</taxon>
        <taxon>Pentapetalae</taxon>
        <taxon>rosids</taxon>
        <taxon>fabids</taxon>
        <taxon>Malpighiales</taxon>
        <taxon>Salicaceae</taxon>
        <taxon>Saliceae</taxon>
        <taxon>Populus</taxon>
    </lineage>
</organism>
<evidence type="ECO:0000313" key="2">
    <source>
        <dbReference type="Proteomes" id="UP000309997"/>
    </source>
</evidence>